<evidence type="ECO:0000313" key="2">
    <source>
        <dbReference type="EMBL" id="MFC7136012.1"/>
    </source>
</evidence>
<proteinExistence type="predicted"/>
<keyword evidence="3" id="KW-1185">Reference proteome</keyword>
<gene>
    <name evidence="2" type="ORF">ACFQRB_04470</name>
</gene>
<organism evidence="2 3">
    <name type="scientific">Halobaculum litoreum</name>
    <dbReference type="NCBI Taxonomy" id="3031998"/>
    <lineage>
        <taxon>Archaea</taxon>
        <taxon>Methanobacteriati</taxon>
        <taxon>Methanobacteriota</taxon>
        <taxon>Stenosarchaea group</taxon>
        <taxon>Halobacteria</taxon>
        <taxon>Halobacteriales</taxon>
        <taxon>Haloferacaceae</taxon>
        <taxon>Halobaculum</taxon>
    </lineage>
</organism>
<dbReference type="AlphaFoldDB" id="A0ABD5XLJ6"/>
<dbReference type="Proteomes" id="UP001596368">
    <property type="component" value="Unassembled WGS sequence"/>
</dbReference>
<evidence type="ECO:0000313" key="3">
    <source>
        <dbReference type="Proteomes" id="UP001596368"/>
    </source>
</evidence>
<reference evidence="2 3" key="1">
    <citation type="journal article" date="2019" name="Int. J. Syst. Evol. Microbiol.">
        <title>The Global Catalogue of Microorganisms (GCM) 10K type strain sequencing project: providing services to taxonomists for standard genome sequencing and annotation.</title>
        <authorList>
            <consortium name="The Broad Institute Genomics Platform"/>
            <consortium name="The Broad Institute Genome Sequencing Center for Infectious Disease"/>
            <person name="Wu L."/>
            <person name="Ma J."/>
        </authorList>
    </citation>
    <scope>NUCLEOTIDE SEQUENCE [LARGE SCALE GENOMIC DNA]</scope>
    <source>
        <strain evidence="2 3">DT92</strain>
    </source>
</reference>
<sequence>MFAGGFALIAAVLGYLAVRGLVAAGSLAGRAEVLALPVFGLLGVVGFVLFVASFLVR</sequence>
<evidence type="ECO:0000256" key="1">
    <source>
        <dbReference type="SAM" id="Phobius"/>
    </source>
</evidence>
<keyword evidence="1" id="KW-0812">Transmembrane</keyword>
<name>A0ABD5XLJ6_9EURY</name>
<dbReference type="EMBL" id="JBHSZG010000001">
    <property type="protein sequence ID" value="MFC7136012.1"/>
    <property type="molecule type" value="Genomic_DNA"/>
</dbReference>
<feature type="transmembrane region" description="Helical" evidence="1">
    <location>
        <begin position="34"/>
        <end position="56"/>
    </location>
</feature>
<keyword evidence="1" id="KW-1133">Transmembrane helix</keyword>
<comment type="caution">
    <text evidence="2">The sequence shown here is derived from an EMBL/GenBank/DDBJ whole genome shotgun (WGS) entry which is preliminary data.</text>
</comment>
<accession>A0ABD5XLJ6</accession>
<protein>
    <submittedName>
        <fullName evidence="2">Uncharacterized protein</fullName>
    </submittedName>
</protein>
<keyword evidence="1" id="KW-0472">Membrane</keyword>